<dbReference type="SUPFAM" id="SSF82199">
    <property type="entry name" value="SET domain"/>
    <property type="match status" value="1"/>
</dbReference>
<dbReference type="InterPro" id="IPR046341">
    <property type="entry name" value="SET_dom_sf"/>
</dbReference>
<keyword evidence="6" id="KW-0862">Zinc</keyword>
<comment type="subcellular location">
    <subcellularLocation>
        <location evidence="2">Chromosome</location>
    </subcellularLocation>
    <subcellularLocation>
        <location evidence="1">Nucleus</location>
    </subcellularLocation>
</comment>
<dbReference type="PROSITE" id="PS51580">
    <property type="entry name" value="SAM_MT43_3"/>
    <property type="match status" value="1"/>
</dbReference>
<dbReference type="FunFam" id="2.170.270.10:FF:000046">
    <property type="entry name" value="SET-domain containing protein lysine methyltransferase family protein"/>
    <property type="match status" value="1"/>
</dbReference>
<evidence type="ECO:0000256" key="6">
    <source>
        <dbReference type="ARBA" id="ARBA00022833"/>
    </source>
</evidence>
<sequence>MKNPKVENAFNAMKALGIASATVKPVLKQLLKMYDKNWEFIEAENYRALVDAIFEFEEEKEDKRVEVKRKEPVNCDGSEPPHKKVHWDIEEDEASSTVDSSGKLIFRKEGDIPPLYSSERPNTSYSSVDNKEVELGTCSAMHKEKGHLSSVIISTSGKIKSERASSSSCSKFPINESASLPEDLEKICAGCVVPIRASTSKIHSVLPDLVEGSSTGHMCAKLSQCVDDENIKESASACNFQRSEHKFDIVSLPSGDVKLCCVHALDKATSHVQDMDAVLKLVEEEFLRSHKIVGPPFSLKSLLEDICKRFCELANDCTNQSLVRKTSPEDFSQHILCCSKESAGVPVARKSLEVQNEKDPETETSQAFGNRVKRHPQLYVDDITKGEENVKISLVDERNNRQPPKFFYIPKNLIYQKAIVNISLARISDEDCCPSCSGDCLSSPVPCACARVTNGEFAYTNDGLLKSEFLKACINENKYVYCHDCPVERAKNERKPENCKGHSVKKFIKECWSKCGCSTQCGNRVVQRGISRNLQVYWTTEGKGWGLRTLEDLPEGAFVCEYVGEVVTNTELDERNKQSRGNERHTYPVQLDADWGSESILDDDFALCLDATNYGNIGRFVNHKCHGGNLIEIPVEVETADHHYYHLAFFTTQEVKAFEELTWDYGIDFEDEDHPIKAFRCRCGSAYCRYKNRKGEIKGFIGLEPLTGQSNGVSRLNIIGSGGEGEGKGGGG</sequence>
<dbReference type="InterPro" id="IPR025776">
    <property type="entry name" value="SUVR4/1/2"/>
</dbReference>
<dbReference type="Gene3D" id="1.10.8.850">
    <property type="entry name" value="Histone-lysine N methyltransferase , C-terminal domain-like"/>
    <property type="match status" value="1"/>
</dbReference>
<dbReference type="GO" id="GO:0005634">
    <property type="term" value="C:nucleus"/>
    <property type="evidence" value="ECO:0007669"/>
    <property type="project" value="UniProtKB-SubCell"/>
</dbReference>
<proteinExistence type="predicted"/>
<dbReference type="Pfam" id="PF05033">
    <property type="entry name" value="Pre-SET"/>
    <property type="match status" value="1"/>
</dbReference>
<evidence type="ECO:0000256" key="3">
    <source>
        <dbReference type="ARBA" id="ARBA00022454"/>
    </source>
</evidence>
<accession>J3SHR9</accession>
<dbReference type="AlphaFoldDB" id="J3SHR9"/>
<organism evidence="10">
    <name type="scientific">Beta vulgaris subsp. vulgaris</name>
    <name type="common">Beet</name>
    <dbReference type="NCBI Taxonomy" id="3555"/>
    <lineage>
        <taxon>Eukaryota</taxon>
        <taxon>Viridiplantae</taxon>
        <taxon>Streptophyta</taxon>
        <taxon>Embryophyta</taxon>
        <taxon>Tracheophyta</taxon>
        <taxon>Spermatophyta</taxon>
        <taxon>Magnoliopsida</taxon>
        <taxon>eudicotyledons</taxon>
        <taxon>Gunneridae</taxon>
        <taxon>Pentapetalae</taxon>
        <taxon>Caryophyllales</taxon>
        <taxon>Chenopodiaceae</taxon>
        <taxon>Betoideae</taxon>
        <taxon>Beta</taxon>
    </lineage>
</organism>
<dbReference type="PROSITE" id="PS50280">
    <property type="entry name" value="SET"/>
    <property type="match status" value="1"/>
</dbReference>
<dbReference type="InterPro" id="IPR007728">
    <property type="entry name" value="Pre-SET_dom"/>
</dbReference>
<feature type="domain" description="Pre-SET" evidence="9">
    <location>
        <begin position="436"/>
        <end position="529"/>
    </location>
</feature>
<keyword evidence="5" id="KW-0479">Metal-binding</keyword>
<evidence type="ECO:0000256" key="1">
    <source>
        <dbReference type="ARBA" id="ARBA00004123"/>
    </source>
</evidence>
<dbReference type="InterPro" id="IPR001214">
    <property type="entry name" value="SET_dom"/>
</dbReference>
<dbReference type="CDD" id="cd10538">
    <property type="entry name" value="SET_SETDB-like"/>
    <property type="match status" value="1"/>
</dbReference>
<name>J3SHR9_BETVV</name>
<dbReference type="PROSITE" id="PS50867">
    <property type="entry name" value="PRE_SET"/>
    <property type="match status" value="1"/>
</dbReference>
<evidence type="ECO:0000259" key="9">
    <source>
        <dbReference type="PROSITE" id="PS50867"/>
    </source>
</evidence>
<dbReference type="InterPro" id="IPR018848">
    <property type="entry name" value="WIYLD_domain"/>
</dbReference>
<dbReference type="InterPro" id="IPR043017">
    <property type="entry name" value="WIYLD_dom_sf"/>
</dbReference>
<evidence type="ECO:0000259" key="8">
    <source>
        <dbReference type="PROSITE" id="PS50280"/>
    </source>
</evidence>
<dbReference type="Pfam" id="PF00856">
    <property type="entry name" value="SET"/>
    <property type="match status" value="1"/>
</dbReference>
<dbReference type="GO" id="GO:0005694">
    <property type="term" value="C:chromosome"/>
    <property type="evidence" value="ECO:0007669"/>
    <property type="project" value="UniProtKB-SubCell"/>
</dbReference>
<dbReference type="SMART" id="SM00468">
    <property type="entry name" value="PreSET"/>
    <property type="match status" value="1"/>
</dbReference>
<keyword evidence="10" id="KW-0489">Methyltransferase</keyword>
<protein>
    <submittedName>
        <fullName evidence="10">SUVR2 histone-lysine N-methyltransferase</fullName>
    </submittedName>
</protein>
<keyword evidence="4 10" id="KW-0808">Transferase</keyword>
<dbReference type="GO" id="GO:0032259">
    <property type="term" value="P:methylation"/>
    <property type="evidence" value="ECO:0007669"/>
    <property type="project" value="UniProtKB-KW"/>
</dbReference>
<feature type="domain" description="SET" evidence="8">
    <location>
        <begin position="532"/>
        <end position="666"/>
    </location>
</feature>
<evidence type="ECO:0000313" key="10">
    <source>
        <dbReference type="EMBL" id="AFK13853.1"/>
    </source>
</evidence>
<keyword evidence="3" id="KW-0158">Chromosome</keyword>
<dbReference type="EMBL" id="JN606071">
    <property type="protein sequence ID" value="AFK13853.1"/>
    <property type="molecule type" value="Genomic_DNA"/>
</dbReference>
<evidence type="ECO:0000256" key="4">
    <source>
        <dbReference type="ARBA" id="ARBA00022679"/>
    </source>
</evidence>
<dbReference type="GO" id="GO:0008270">
    <property type="term" value="F:zinc ion binding"/>
    <property type="evidence" value="ECO:0007669"/>
    <property type="project" value="InterPro"/>
</dbReference>
<keyword evidence="7" id="KW-0539">Nucleus</keyword>
<dbReference type="Pfam" id="PF10440">
    <property type="entry name" value="WIYLD"/>
    <property type="match status" value="1"/>
</dbReference>
<dbReference type="PANTHER" id="PTHR46450">
    <property type="entry name" value="INACTIVE HISTONE-LYSINE N-METHYLTRANSFERASE SUVR1-RELATED"/>
    <property type="match status" value="1"/>
</dbReference>
<dbReference type="GO" id="GO:0042054">
    <property type="term" value="F:histone methyltransferase activity"/>
    <property type="evidence" value="ECO:0007669"/>
    <property type="project" value="InterPro"/>
</dbReference>
<evidence type="ECO:0000256" key="2">
    <source>
        <dbReference type="ARBA" id="ARBA00004286"/>
    </source>
</evidence>
<evidence type="ECO:0000256" key="5">
    <source>
        <dbReference type="ARBA" id="ARBA00022723"/>
    </source>
</evidence>
<dbReference type="PANTHER" id="PTHR46450:SF24">
    <property type="entry name" value="HISTONE-LYSINE N-METHYLTRANSFERASE SUVR4"/>
    <property type="match status" value="1"/>
</dbReference>
<evidence type="ECO:0000256" key="7">
    <source>
        <dbReference type="ARBA" id="ARBA00023242"/>
    </source>
</evidence>
<dbReference type="Gene3D" id="2.170.270.10">
    <property type="entry name" value="SET domain"/>
    <property type="match status" value="1"/>
</dbReference>
<dbReference type="SMART" id="SM00317">
    <property type="entry name" value="SET"/>
    <property type="match status" value="1"/>
</dbReference>
<reference evidence="10" key="1">
    <citation type="submission" date="2011-08" db="EMBL/GenBank/DDBJ databases">
        <authorList>
            <person name="Xu D.-C."/>
            <person name="Zhang C.-L."/>
        </authorList>
    </citation>
    <scope>NUCLEOTIDE SEQUENCE</scope>
</reference>